<evidence type="ECO:0000313" key="2">
    <source>
        <dbReference type="RefSeq" id="XP_034106529.1"/>
    </source>
</evidence>
<organism evidence="1 2">
    <name type="scientific">Drosophila albomicans</name>
    <name type="common">Fruit fly</name>
    <dbReference type="NCBI Taxonomy" id="7291"/>
    <lineage>
        <taxon>Eukaryota</taxon>
        <taxon>Metazoa</taxon>
        <taxon>Ecdysozoa</taxon>
        <taxon>Arthropoda</taxon>
        <taxon>Hexapoda</taxon>
        <taxon>Insecta</taxon>
        <taxon>Pterygota</taxon>
        <taxon>Neoptera</taxon>
        <taxon>Endopterygota</taxon>
        <taxon>Diptera</taxon>
        <taxon>Brachycera</taxon>
        <taxon>Muscomorpha</taxon>
        <taxon>Ephydroidea</taxon>
        <taxon>Drosophilidae</taxon>
        <taxon>Drosophila</taxon>
    </lineage>
</organism>
<proteinExistence type="predicted"/>
<dbReference type="Proteomes" id="UP000515160">
    <property type="component" value="Chromosome 3"/>
</dbReference>
<dbReference type="OrthoDB" id="7862613at2759"/>
<dbReference type="AlphaFoldDB" id="A0A6P8WXZ6"/>
<dbReference type="Gene3D" id="3.80.10.10">
    <property type="entry name" value="Ribonuclease Inhibitor"/>
    <property type="match status" value="1"/>
</dbReference>
<accession>A0A6P8WXZ6</accession>
<reference evidence="2" key="1">
    <citation type="submission" date="2025-08" db="UniProtKB">
        <authorList>
            <consortium name="RefSeq"/>
        </authorList>
    </citation>
    <scope>IDENTIFICATION</scope>
    <source>
        <strain evidence="2">15112-1751.03</strain>
        <tissue evidence="2">Whole Adult</tissue>
    </source>
</reference>
<name>A0A6P8WXZ6_DROAB</name>
<sequence>MSVRSSMNQDYTIISRWMHKTLVEWQNALKDNGSITQMYEEYIDFTNNADHFKKFINLLCEYCPNLSHVRLVFSGEINDVPEDGLVEAVLRLPNVQCLTLIDAPSIALFELQNDSNQLTTLNLCGVDKKIKSSTNSLGGLLGSMKKLHSLVYSYKDYNDQIVESLAHLPNLKALTLLYLPRSEFLQLKNCKQLEVLYLYNTYEKVSTEDFLDVFSSMRNLHTLSIVFLEKNMHLTKKFYKLREFCPQLTCLTLNCCLDYFGDFAKLKYLKIDDDSSVQLDKLLTNLRPIYANRLQILDISEAHANSTKITKFKNLKGFLCGKCPKSCYSYFSKLLNLQFLSFEIFEENLSQITKIVNSCSQLRYLRLPLKIEEVGELVKVLPDILSWRSSEPDDPFVLSLGIGSVVGEIEDKLKMHPHGNLLQLDWNGMVFTSKLKELIASLGRNANKETAMTTKTIFQNPCKMAGDGLSLGDRWMSNANYKLALKSCSKKFSLEYDEELINRCRNKTINNTDYELSNQIDAFNFKYDALDEHNEL</sequence>
<dbReference type="InterPro" id="IPR032675">
    <property type="entry name" value="LRR_dom_sf"/>
</dbReference>
<protein>
    <submittedName>
        <fullName evidence="2">Uncharacterized protein LOC117569470</fullName>
    </submittedName>
</protein>
<keyword evidence="1" id="KW-1185">Reference proteome</keyword>
<dbReference type="SUPFAM" id="SSF52047">
    <property type="entry name" value="RNI-like"/>
    <property type="match status" value="1"/>
</dbReference>
<dbReference type="RefSeq" id="XP_034106529.1">
    <property type="nucleotide sequence ID" value="XM_034250638.2"/>
</dbReference>
<dbReference type="GeneID" id="117569470"/>
<gene>
    <name evidence="2" type="primary">LOC117569470</name>
</gene>
<evidence type="ECO:0000313" key="1">
    <source>
        <dbReference type="Proteomes" id="UP000515160"/>
    </source>
</evidence>